<sequence>MPRPLQELDTTASRRAQPGAWLRAVVWLVEAGLHRRAGATTLAVARDLAGRMDYGLGLVLYDLEGTAARCGVSAATVKRHVRVLRELGALVWQRHGTKRNLHLPGRRYAGMATIYAATIPAAYDSAMGHRLEGAGYGARVCGVTDAGRDRAVEAAQERRRSADNSASGKRSSGGCAPHSSAPHHDRRTADVSGKPNYTSRRRATADRGRRRSPLQVARDIAVARQVRPLVAWTQCEGLRRLAYALRPLIDRGLDARDIAAELCGSAVGWRPVRPAAWITAVLARDREVPLGHGGAEPSEAFRRAVTEVRESSAESAGGAVSADGIDGLTRAEVVQLRSAAVTDPGLVLAALGNLGERDTRRLYTNRIVDEVLVYEFTGVRRARIDRGRPGA</sequence>
<protein>
    <submittedName>
        <fullName evidence="2">Cell wall protein</fullName>
    </submittedName>
</protein>
<name>A0AAU1LUN6_9ACTN</name>
<evidence type="ECO:0000313" key="2">
    <source>
        <dbReference type="EMBL" id="WTQ74846.1"/>
    </source>
</evidence>
<accession>A0AAU1LUN6</accession>
<reference evidence="2" key="1">
    <citation type="submission" date="2022-10" db="EMBL/GenBank/DDBJ databases">
        <title>The complete genomes of actinobacterial strains from the NBC collection.</title>
        <authorList>
            <person name="Joergensen T.S."/>
            <person name="Alvarez Arevalo M."/>
            <person name="Sterndorff E.B."/>
            <person name="Faurdal D."/>
            <person name="Vuksanovic O."/>
            <person name="Mourched A.-S."/>
            <person name="Charusanti P."/>
            <person name="Shaw S."/>
            <person name="Blin K."/>
            <person name="Weber T."/>
        </authorList>
    </citation>
    <scope>NUCLEOTIDE SEQUENCE</scope>
    <source>
        <strain evidence="2">NBC_00148</strain>
    </source>
</reference>
<proteinExistence type="predicted"/>
<dbReference type="AlphaFoldDB" id="A0AAU1LUN6"/>
<gene>
    <name evidence="2" type="ORF">OG222_17880</name>
</gene>
<evidence type="ECO:0000256" key="1">
    <source>
        <dbReference type="SAM" id="MobiDB-lite"/>
    </source>
</evidence>
<dbReference type="EMBL" id="CP108169">
    <property type="protein sequence ID" value="WTQ74846.1"/>
    <property type="molecule type" value="Genomic_DNA"/>
</dbReference>
<organism evidence="2">
    <name type="scientific">Streptomyces sp. NBC_00148</name>
    <dbReference type="NCBI Taxonomy" id="2903626"/>
    <lineage>
        <taxon>Bacteria</taxon>
        <taxon>Bacillati</taxon>
        <taxon>Actinomycetota</taxon>
        <taxon>Actinomycetes</taxon>
        <taxon>Kitasatosporales</taxon>
        <taxon>Streptomycetaceae</taxon>
        <taxon>Streptomyces</taxon>
    </lineage>
</organism>
<feature type="compositionally biased region" description="Basic and acidic residues" evidence="1">
    <location>
        <begin position="151"/>
        <end position="162"/>
    </location>
</feature>
<feature type="region of interest" description="Disordered" evidence="1">
    <location>
        <begin position="151"/>
        <end position="214"/>
    </location>
</feature>